<dbReference type="InterPro" id="IPR011766">
    <property type="entry name" value="TPP_enzyme_TPP-bd"/>
</dbReference>
<dbReference type="InterPro" id="IPR047211">
    <property type="entry name" value="POXB-like"/>
</dbReference>
<dbReference type="SUPFAM" id="SSF52518">
    <property type="entry name" value="Thiamin diphosphate-binding fold (THDP-binding)"/>
    <property type="match status" value="1"/>
</dbReference>
<dbReference type="PANTHER" id="PTHR42981">
    <property type="entry name" value="PYRUVATE DEHYDROGENASE [UBIQUINONE]"/>
    <property type="match status" value="1"/>
</dbReference>
<dbReference type="PANTHER" id="PTHR42981:SF2">
    <property type="entry name" value="PYRUVATE DEHYDROGENASE [UBIQUINONE]"/>
    <property type="match status" value="1"/>
</dbReference>
<evidence type="ECO:0000313" key="3">
    <source>
        <dbReference type="Proteomes" id="UP001061452"/>
    </source>
</evidence>
<evidence type="ECO:0000259" key="1">
    <source>
        <dbReference type="Pfam" id="PF02775"/>
    </source>
</evidence>
<keyword evidence="3" id="KW-1185">Reference proteome</keyword>
<sequence length="179" mass="19220">MGYEIAAGWGHAMASEGPGGTGGTPIVMIGDGTYMMMNSDIYSTVLTGHKMIVVVCDNGGFAVINRLQQAKGVPGFNNLLVDCHVQHPDRPLHVDFVKHAESMGALGRRCDSMAELATALEWAKTTDRTTILAITTDAHAWTPGDADWDVGVPEVSTRASVQTARKQQEEIRAKQRVGV</sequence>
<gene>
    <name evidence="2" type="ORF">AA0521_2765</name>
</gene>
<comment type="caution">
    <text evidence="2">The sequence shown here is derived from an EMBL/GenBank/DDBJ whole genome shotgun (WGS) entry which is preliminary data.</text>
</comment>
<evidence type="ECO:0000313" key="2">
    <source>
        <dbReference type="EMBL" id="GBQ75944.1"/>
    </source>
</evidence>
<accession>A0ABQ0PMG3</accession>
<protein>
    <recommendedName>
        <fullName evidence="1">Thiamine pyrophosphate enzyme TPP-binding domain-containing protein</fullName>
    </recommendedName>
</protein>
<dbReference type="Pfam" id="PF02775">
    <property type="entry name" value="TPP_enzyme_C"/>
    <property type="match status" value="1"/>
</dbReference>
<dbReference type="Gene3D" id="3.40.50.970">
    <property type="match status" value="1"/>
</dbReference>
<dbReference type="Proteomes" id="UP001061452">
    <property type="component" value="Unassembled WGS sequence"/>
</dbReference>
<dbReference type="InterPro" id="IPR029061">
    <property type="entry name" value="THDP-binding"/>
</dbReference>
<proteinExistence type="predicted"/>
<dbReference type="EMBL" id="BAQJ01000297">
    <property type="protein sequence ID" value="GBQ75944.1"/>
    <property type="molecule type" value="Genomic_DNA"/>
</dbReference>
<feature type="domain" description="Thiamine pyrophosphate enzyme TPP-binding" evidence="1">
    <location>
        <begin position="1"/>
        <end position="132"/>
    </location>
</feature>
<organism evidence="2 3">
    <name type="scientific">Komagataeibacter intermedius NRIC 0521</name>
    <dbReference type="NCBI Taxonomy" id="1307934"/>
    <lineage>
        <taxon>Bacteria</taxon>
        <taxon>Pseudomonadati</taxon>
        <taxon>Pseudomonadota</taxon>
        <taxon>Alphaproteobacteria</taxon>
        <taxon>Acetobacterales</taxon>
        <taxon>Acetobacteraceae</taxon>
        <taxon>Komagataeibacter</taxon>
    </lineage>
</organism>
<reference evidence="2" key="1">
    <citation type="submission" date="2013-04" db="EMBL/GenBank/DDBJ databases">
        <title>The genome sequencing project of 58 acetic acid bacteria.</title>
        <authorList>
            <person name="Okamoto-Kainuma A."/>
            <person name="Ishikawa M."/>
            <person name="Umino S."/>
            <person name="Koizumi Y."/>
            <person name="Shiwa Y."/>
            <person name="Yoshikawa H."/>
            <person name="Matsutani M."/>
            <person name="Matsushita K."/>
        </authorList>
    </citation>
    <scope>NUCLEOTIDE SEQUENCE</scope>
    <source>
        <strain evidence="2">NRIC 0521</strain>
    </source>
</reference>
<name>A0ABQ0PMG3_9PROT</name>